<keyword evidence="8 14" id="KW-1133">Transmembrane helix</keyword>
<dbReference type="Gene3D" id="1.10.287.210">
    <property type="match status" value="1"/>
</dbReference>
<accession>A0ABN9LQX5</accession>
<evidence type="ECO:0000256" key="13">
    <source>
        <dbReference type="ARBA" id="ARBA00023288"/>
    </source>
</evidence>
<evidence type="ECO:0000256" key="3">
    <source>
        <dbReference type="ARBA" id="ARBA00004563"/>
    </source>
</evidence>
<evidence type="ECO:0000256" key="7">
    <source>
        <dbReference type="ARBA" id="ARBA00022870"/>
    </source>
</evidence>
<comment type="caution">
    <text evidence="15">The sequence shown here is derived from an EMBL/GenBank/DDBJ whole genome shotgun (WGS) entry which is preliminary data.</text>
</comment>
<evidence type="ECO:0000256" key="11">
    <source>
        <dbReference type="ARBA" id="ARBA00023157"/>
    </source>
</evidence>
<dbReference type="PANTHER" id="PTHR10424:SF81">
    <property type="entry name" value="ERVV2 PROTEIN"/>
    <property type="match status" value="1"/>
</dbReference>
<comment type="subcellular location">
    <subcellularLocation>
        <location evidence="1">Host cell membrane</location>
        <topology evidence="1">Single-pass type I membrane protein</topology>
    </subcellularLocation>
    <subcellularLocation>
        <location evidence="2">Host endomembrane system</location>
        <topology evidence="2">Peripheral membrane protein</topology>
    </subcellularLocation>
    <subcellularLocation>
        <location evidence="3">Virion membrane</location>
        <topology evidence="3">Single-pass type I membrane protein</topology>
    </subcellularLocation>
</comment>
<evidence type="ECO:0000256" key="6">
    <source>
        <dbReference type="ARBA" id="ARBA00022692"/>
    </source>
</evidence>
<sequence>GYDCNSEPHLGYTCYRDWVYCTDVNAWVEWMRYNAQQQNRTNCYLCAAARPYLGSVPLLIPELEEECVLALFTNTSTNNTQCGRWRDKYPVLDKTLSFGRSIIYPGNYTCMQVQGEGRYLGNFSKGFCHNYSSATPEKLTQRVFPVADILWICGDMKIRSKLEGPPLTNQKQPQRMRRGFAPKESFDPHEYIDAIGVPGGVPGKFKARDQVKEGFESLIPIVTVNKNVGWINYIYYNQQRFINYSKDVLKGIAEQLEATSTMAFQSRMALGMLLAEKGGFNALLMSVASLLANIRNSHLSHKKLESLSEEHKKKSGIDDAWDTWFGWMTGWQKWLAQIGIIIRVILIFMAVVSCCIFPCVKQMVTRSVDSLIPTLAFQEDGDGHDSTIKPLKTNLIY</sequence>
<evidence type="ECO:0000256" key="4">
    <source>
        <dbReference type="ARBA" id="ARBA00022511"/>
    </source>
</evidence>
<keyword evidence="9 14" id="KW-0472">Membrane</keyword>
<dbReference type="EMBL" id="CAUEEQ010025120">
    <property type="protein sequence ID" value="CAJ0946180.1"/>
    <property type="molecule type" value="Genomic_DNA"/>
</dbReference>
<feature type="non-terminal residue" evidence="15">
    <location>
        <position position="1"/>
    </location>
</feature>
<evidence type="ECO:0000256" key="1">
    <source>
        <dbReference type="ARBA" id="ARBA00004402"/>
    </source>
</evidence>
<evidence type="ECO:0000313" key="15">
    <source>
        <dbReference type="EMBL" id="CAJ0946180.1"/>
    </source>
</evidence>
<keyword evidence="11" id="KW-1015">Disulfide bond</keyword>
<keyword evidence="13" id="KW-0449">Lipoprotein</keyword>
<evidence type="ECO:0000256" key="9">
    <source>
        <dbReference type="ARBA" id="ARBA00023136"/>
    </source>
</evidence>
<feature type="transmembrane region" description="Helical" evidence="14">
    <location>
        <begin position="334"/>
        <end position="360"/>
    </location>
</feature>
<dbReference type="PANTHER" id="PTHR10424">
    <property type="entry name" value="VIRAL ENVELOPE PROTEIN"/>
    <property type="match status" value="1"/>
</dbReference>
<protein>
    <submittedName>
        <fullName evidence="15">Uncharacterized protein</fullName>
    </submittedName>
</protein>
<keyword evidence="16" id="KW-1185">Reference proteome</keyword>
<gene>
    <name evidence="15" type="ORF">RIMI_LOCUS11213261</name>
</gene>
<dbReference type="Proteomes" id="UP001176940">
    <property type="component" value="Unassembled WGS sequence"/>
</dbReference>
<evidence type="ECO:0000313" key="16">
    <source>
        <dbReference type="Proteomes" id="UP001176940"/>
    </source>
</evidence>
<reference evidence="15" key="1">
    <citation type="submission" date="2023-07" db="EMBL/GenBank/DDBJ databases">
        <authorList>
            <person name="Stuckert A."/>
        </authorList>
    </citation>
    <scope>NUCLEOTIDE SEQUENCE</scope>
</reference>
<keyword evidence="4" id="KW-1032">Host cell membrane</keyword>
<evidence type="ECO:0000256" key="8">
    <source>
        <dbReference type="ARBA" id="ARBA00022989"/>
    </source>
</evidence>
<name>A0ABN9LQX5_9NEOB</name>
<evidence type="ECO:0000256" key="14">
    <source>
        <dbReference type="SAM" id="Phobius"/>
    </source>
</evidence>
<keyword evidence="7" id="KW-1043">Host membrane</keyword>
<keyword evidence="10" id="KW-0564">Palmitate</keyword>
<evidence type="ECO:0000256" key="2">
    <source>
        <dbReference type="ARBA" id="ARBA00004531"/>
    </source>
</evidence>
<organism evidence="15 16">
    <name type="scientific">Ranitomeya imitator</name>
    <name type="common">mimic poison frog</name>
    <dbReference type="NCBI Taxonomy" id="111125"/>
    <lineage>
        <taxon>Eukaryota</taxon>
        <taxon>Metazoa</taxon>
        <taxon>Chordata</taxon>
        <taxon>Craniata</taxon>
        <taxon>Vertebrata</taxon>
        <taxon>Euteleostomi</taxon>
        <taxon>Amphibia</taxon>
        <taxon>Batrachia</taxon>
        <taxon>Anura</taxon>
        <taxon>Neobatrachia</taxon>
        <taxon>Hyloidea</taxon>
        <taxon>Dendrobatidae</taxon>
        <taxon>Dendrobatinae</taxon>
        <taxon>Ranitomeya</taxon>
    </lineage>
</organism>
<evidence type="ECO:0000256" key="10">
    <source>
        <dbReference type="ARBA" id="ARBA00023139"/>
    </source>
</evidence>
<proteinExistence type="predicted"/>
<keyword evidence="5" id="KW-0945">Host-virus interaction</keyword>
<evidence type="ECO:0000256" key="12">
    <source>
        <dbReference type="ARBA" id="ARBA00023180"/>
    </source>
</evidence>
<dbReference type="InterPro" id="IPR018154">
    <property type="entry name" value="TLV/ENV_coat_polyprotein"/>
</dbReference>
<keyword evidence="12" id="KW-0325">Glycoprotein</keyword>
<evidence type="ECO:0000256" key="5">
    <source>
        <dbReference type="ARBA" id="ARBA00022581"/>
    </source>
</evidence>
<dbReference type="SUPFAM" id="SSF58069">
    <property type="entry name" value="Virus ectodomain"/>
    <property type="match status" value="1"/>
</dbReference>
<keyword evidence="6 14" id="KW-0812">Transmembrane</keyword>